<dbReference type="PANTHER" id="PTHR11690">
    <property type="entry name" value="AMILORIDE-SENSITIVE SODIUM CHANNEL-RELATED"/>
    <property type="match status" value="1"/>
</dbReference>
<dbReference type="WBParaSite" id="PSAMB.scaffold1682size28763.g14430.t1">
    <property type="protein sequence ID" value="PSAMB.scaffold1682size28763.g14430.t1"/>
    <property type="gene ID" value="PSAMB.scaffold1682size28763.g14430"/>
</dbReference>
<keyword evidence="6" id="KW-1133">Transmembrane helix</keyword>
<dbReference type="Proteomes" id="UP000887566">
    <property type="component" value="Unplaced"/>
</dbReference>
<dbReference type="InterPro" id="IPR001873">
    <property type="entry name" value="ENaC"/>
</dbReference>
<evidence type="ECO:0000256" key="11">
    <source>
        <dbReference type="ARBA" id="ARBA00023201"/>
    </source>
</evidence>
<evidence type="ECO:0000256" key="4">
    <source>
        <dbReference type="ARBA" id="ARBA00022461"/>
    </source>
</evidence>
<keyword evidence="12 13" id="KW-0407">Ion channel</keyword>
<accession>A0A914V9Q7</accession>
<evidence type="ECO:0000256" key="9">
    <source>
        <dbReference type="ARBA" id="ARBA00023136"/>
    </source>
</evidence>
<keyword evidence="7" id="KW-0915">Sodium</keyword>
<keyword evidence="11 13" id="KW-0739">Sodium transport</keyword>
<keyword evidence="5 13" id="KW-0812">Transmembrane</keyword>
<evidence type="ECO:0000256" key="2">
    <source>
        <dbReference type="ARBA" id="ARBA00007193"/>
    </source>
</evidence>
<keyword evidence="8 13" id="KW-0406">Ion transport</keyword>
<evidence type="ECO:0000256" key="5">
    <source>
        <dbReference type="ARBA" id="ARBA00022692"/>
    </source>
</evidence>
<evidence type="ECO:0000256" key="6">
    <source>
        <dbReference type="ARBA" id="ARBA00022989"/>
    </source>
</evidence>
<comment type="subcellular location">
    <subcellularLocation>
        <location evidence="1">Membrane</location>
        <topology evidence="1">Multi-pass membrane protein</topology>
    </subcellularLocation>
</comment>
<protein>
    <submittedName>
        <fullName evidence="15">Uncharacterized protein</fullName>
    </submittedName>
</protein>
<evidence type="ECO:0000256" key="10">
    <source>
        <dbReference type="ARBA" id="ARBA00023180"/>
    </source>
</evidence>
<dbReference type="PANTHER" id="PTHR11690:SF300">
    <property type="entry name" value="PICKPOCKET PROTEIN 19"/>
    <property type="match status" value="1"/>
</dbReference>
<evidence type="ECO:0000256" key="3">
    <source>
        <dbReference type="ARBA" id="ARBA00022448"/>
    </source>
</evidence>
<dbReference type="Pfam" id="PF00858">
    <property type="entry name" value="ASC"/>
    <property type="match status" value="1"/>
</dbReference>
<dbReference type="AlphaFoldDB" id="A0A914V9Q7"/>
<keyword evidence="10" id="KW-0325">Glycoprotein</keyword>
<dbReference type="GO" id="GO:0015280">
    <property type="term" value="F:ligand-gated sodium channel activity"/>
    <property type="evidence" value="ECO:0007669"/>
    <property type="project" value="TreeGrafter"/>
</dbReference>
<proteinExistence type="inferred from homology"/>
<name>A0A914V9Q7_9BILA</name>
<evidence type="ECO:0000313" key="14">
    <source>
        <dbReference type="Proteomes" id="UP000887566"/>
    </source>
</evidence>
<organism evidence="14 15">
    <name type="scientific">Plectus sambesii</name>
    <dbReference type="NCBI Taxonomy" id="2011161"/>
    <lineage>
        <taxon>Eukaryota</taxon>
        <taxon>Metazoa</taxon>
        <taxon>Ecdysozoa</taxon>
        <taxon>Nematoda</taxon>
        <taxon>Chromadorea</taxon>
        <taxon>Plectida</taxon>
        <taxon>Plectina</taxon>
        <taxon>Plectoidea</taxon>
        <taxon>Plectidae</taxon>
        <taxon>Plectus</taxon>
    </lineage>
</organism>
<keyword evidence="14" id="KW-1185">Reference proteome</keyword>
<evidence type="ECO:0000256" key="1">
    <source>
        <dbReference type="ARBA" id="ARBA00004141"/>
    </source>
</evidence>
<evidence type="ECO:0000256" key="8">
    <source>
        <dbReference type="ARBA" id="ARBA00023065"/>
    </source>
</evidence>
<sequence length="600" mass="68673">MIAIFLATGMTIYQVHDRTNYYMSTPIAFDVTEVDGLNQTMPAIVICPAGQFRASLVGRRVVESIVDDIRISRAADLLAIEQHRDKMIAFFHLNNITFSNNFFNTTIYEVRKIAQTIEEAINAGRLLNRSTWEKLEIVSDSLKKLFPIMASRLTIEPPLRNGRIDLPSSDFSLDQAGAFSKFRDLNAAYDSCSRRYSSTGFEANIDKIIYCRIMDKTENIHTYTYLDTLSVGAFFELYYTIYIYPRIVNLGRTTLQDTIIDCKWFGKACLVTEVWTPQKKCFRIVPNDTNDALITMTDKDGSVNILIDTLTHEFTPARPRQDEDEFAQTNGGIPIKPGTISDMIINQKRINILASKNCGTKTLNLFQRYSKDKCIWEERTREILSKCNCLSDLLPNYLKDAAEEVKKMMADDSYIPCNMTYNFCSLPEALFCTPDAIMNDFNCPDDCQKESYEVDLTNSNIDAKTVFERLPKGFNRKIDIEIVRKTDYGTLRTAPGSIQLNALLDQFLTNHMNMIKAFWWQTDVNGNTSEPYYLPWFQDFGSFSSSATFEDSNQGTYWKDATQTEANFCELKNFKAELQLVGGIPYFFVKINFLFFLSDG</sequence>
<evidence type="ECO:0000256" key="12">
    <source>
        <dbReference type="ARBA" id="ARBA00023303"/>
    </source>
</evidence>
<evidence type="ECO:0000256" key="7">
    <source>
        <dbReference type="ARBA" id="ARBA00023053"/>
    </source>
</evidence>
<evidence type="ECO:0000256" key="13">
    <source>
        <dbReference type="RuleBase" id="RU000679"/>
    </source>
</evidence>
<keyword evidence="3 13" id="KW-0813">Transport</keyword>
<dbReference type="GO" id="GO:0005886">
    <property type="term" value="C:plasma membrane"/>
    <property type="evidence" value="ECO:0007669"/>
    <property type="project" value="TreeGrafter"/>
</dbReference>
<comment type="similarity">
    <text evidence="2 13">Belongs to the amiloride-sensitive sodium channel (TC 1.A.6) family.</text>
</comment>
<evidence type="ECO:0000313" key="15">
    <source>
        <dbReference type="WBParaSite" id="PSAMB.scaffold1682size28763.g14430.t1"/>
    </source>
</evidence>
<keyword evidence="9" id="KW-0472">Membrane</keyword>
<reference evidence="15" key="1">
    <citation type="submission" date="2022-11" db="UniProtKB">
        <authorList>
            <consortium name="WormBaseParasite"/>
        </authorList>
    </citation>
    <scope>IDENTIFICATION</scope>
</reference>
<keyword evidence="4 13" id="KW-0894">Sodium channel</keyword>